<protein>
    <submittedName>
        <fullName evidence="3">N-acetylmuramoyl-L-alanine amidase</fullName>
    </submittedName>
</protein>
<dbReference type="SUPFAM" id="SSF53187">
    <property type="entry name" value="Zn-dependent exopeptidases"/>
    <property type="match status" value="1"/>
</dbReference>
<dbReference type="CDD" id="cd02696">
    <property type="entry name" value="MurNAc-LAA"/>
    <property type="match status" value="1"/>
</dbReference>
<dbReference type="KEGG" id="mpec:B9O19_01546"/>
<gene>
    <name evidence="3" type="ORF">B9O19_01546</name>
</gene>
<dbReference type="OrthoDB" id="9772024at2"/>
<organism evidence="3 4">
    <name type="scientific">Monoglobus pectinilyticus</name>
    <dbReference type="NCBI Taxonomy" id="1981510"/>
    <lineage>
        <taxon>Bacteria</taxon>
        <taxon>Bacillati</taxon>
        <taxon>Bacillota</taxon>
        <taxon>Clostridia</taxon>
        <taxon>Monoglobales</taxon>
        <taxon>Monoglobaceae</taxon>
        <taxon>Monoglobus</taxon>
    </lineage>
</organism>
<sequence length="185" mass="20099">MATKIFVDAGHGGTNPGAVGNGVIEANVNLAVATALANNLRNMGYDVREYRTTNDENVITPIAADLRKRAQTANDWGADYFISIHTNSSLDPAVNGFETYVYRLGTRSAQLAQSIQDSVVQRLGVKDNGVRQANFSVLRNTRMPAVLVELGYLSNPTEALNLNSPLWQNKMASAIADGINNYIKR</sequence>
<dbReference type="GO" id="GO:0008745">
    <property type="term" value="F:N-acetylmuramoyl-L-alanine amidase activity"/>
    <property type="evidence" value="ECO:0007669"/>
    <property type="project" value="InterPro"/>
</dbReference>
<reference evidence="3 4" key="1">
    <citation type="submission" date="2017-04" db="EMBL/GenBank/DDBJ databases">
        <title>Monoglobus pectinilyticus 14 draft genome.</title>
        <authorList>
            <person name="Kim C."/>
            <person name="Rosendale D.I."/>
            <person name="Kelly W.J."/>
            <person name="Tannock G.W."/>
            <person name="Patchett M.L."/>
            <person name="Jordens J.Z."/>
        </authorList>
    </citation>
    <scope>NUCLEOTIDE SEQUENCE [LARGE SCALE GENOMIC DNA]</scope>
    <source>
        <strain evidence="3 4">14</strain>
    </source>
</reference>
<dbReference type="EMBL" id="CP020991">
    <property type="protein sequence ID" value="AUO19704.1"/>
    <property type="molecule type" value="Genomic_DNA"/>
</dbReference>
<dbReference type="PANTHER" id="PTHR30404">
    <property type="entry name" value="N-ACETYLMURAMOYL-L-ALANINE AMIDASE"/>
    <property type="match status" value="1"/>
</dbReference>
<dbReference type="Proteomes" id="UP000235589">
    <property type="component" value="Chromosome"/>
</dbReference>
<evidence type="ECO:0000313" key="4">
    <source>
        <dbReference type="Proteomes" id="UP000235589"/>
    </source>
</evidence>
<dbReference type="GO" id="GO:0030288">
    <property type="term" value="C:outer membrane-bounded periplasmic space"/>
    <property type="evidence" value="ECO:0007669"/>
    <property type="project" value="TreeGrafter"/>
</dbReference>
<dbReference type="SMART" id="SM00646">
    <property type="entry name" value="Ami_3"/>
    <property type="match status" value="1"/>
</dbReference>
<evidence type="ECO:0000259" key="2">
    <source>
        <dbReference type="SMART" id="SM00646"/>
    </source>
</evidence>
<dbReference type="Gene3D" id="3.40.630.40">
    <property type="entry name" value="Zn-dependent exopeptidases"/>
    <property type="match status" value="1"/>
</dbReference>
<dbReference type="RefSeq" id="WP_102365885.1">
    <property type="nucleotide sequence ID" value="NZ_CP020991.1"/>
</dbReference>
<keyword evidence="4" id="KW-1185">Reference proteome</keyword>
<dbReference type="PANTHER" id="PTHR30404:SF0">
    <property type="entry name" value="N-ACETYLMURAMOYL-L-ALANINE AMIDASE AMIC"/>
    <property type="match status" value="1"/>
</dbReference>
<accession>A0A2K9P381</accession>
<dbReference type="AlphaFoldDB" id="A0A2K9P381"/>
<name>A0A2K9P381_9FIRM</name>
<dbReference type="InterPro" id="IPR002508">
    <property type="entry name" value="MurNAc-LAA_cat"/>
</dbReference>
<evidence type="ECO:0000256" key="1">
    <source>
        <dbReference type="ARBA" id="ARBA00022801"/>
    </source>
</evidence>
<dbReference type="InterPro" id="IPR050695">
    <property type="entry name" value="N-acetylmuramoyl_amidase_3"/>
</dbReference>
<feature type="domain" description="MurNAc-LAA" evidence="2">
    <location>
        <begin position="70"/>
        <end position="180"/>
    </location>
</feature>
<dbReference type="GO" id="GO:0009253">
    <property type="term" value="P:peptidoglycan catabolic process"/>
    <property type="evidence" value="ECO:0007669"/>
    <property type="project" value="InterPro"/>
</dbReference>
<dbReference type="Pfam" id="PF01520">
    <property type="entry name" value="Amidase_3"/>
    <property type="match status" value="1"/>
</dbReference>
<evidence type="ECO:0000313" key="3">
    <source>
        <dbReference type="EMBL" id="AUO19704.1"/>
    </source>
</evidence>
<dbReference type="GeneID" id="98062940"/>
<proteinExistence type="predicted"/>
<keyword evidence="1" id="KW-0378">Hydrolase</keyword>